<dbReference type="Pfam" id="PF00004">
    <property type="entry name" value="AAA"/>
    <property type="match status" value="1"/>
</dbReference>
<dbReference type="InterPro" id="IPR036909">
    <property type="entry name" value="Cyt_c-like_dom_sf"/>
</dbReference>
<dbReference type="GO" id="GO:0046872">
    <property type="term" value="F:metal ion binding"/>
    <property type="evidence" value="ECO:0007669"/>
    <property type="project" value="UniProtKB-KW"/>
</dbReference>
<dbReference type="STRING" id="41067.A0A2I2FLR4"/>
<feature type="region of interest" description="Disordered" evidence="22">
    <location>
        <begin position="110"/>
        <end position="130"/>
    </location>
</feature>
<dbReference type="GO" id="GO:0051598">
    <property type="term" value="P:meiotic recombination checkpoint signaling"/>
    <property type="evidence" value="ECO:0007669"/>
    <property type="project" value="TreeGrafter"/>
</dbReference>
<dbReference type="InterPro" id="IPR009056">
    <property type="entry name" value="Cyt_c-like_dom"/>
</dbReference>
<keyword evidence="18" id="KW-0472">Membrane</keyword>
<keyword evidence="6 21" id="KW-0349">Heme</keyword>
<dbReference type="SUPFAM" id="SSF81496">
    <property type="entry name" value="Cytochrome c1 subunit of cytochrome bc1 complex (Ubiquinol-cytochrome c reductase), transmembrane anchor"/>
    <property type="match status" value="1"/>
</dbReference>
<evidence type="ECO:0000256" key="10">
    <source>
        <dbReference type="ARBA" id="ARBA00022741"/>
    </source>
</evidence>
<evidence type="ECO:0000256" key="1">
    <source>
        <dbReference type="ARBA" id="ARBA00004273"/>
    </source>
</evidence>
<dbReference type="PROSITE" id="PS51007">
    <property type="entry name" value="CYTC"/>
    <property type="match status" value="1"/>
</dbReference>
<keyword evidence="7" id="KW-0679">Respiratory chain</keyword>
<evidence type="ECO:0000256" key="14">
    <source>
        <dbReference type="ARBA" id="ARBA00022982"/>
    </source>
</evidence>
<dbReference type="PANTHER" id="PTHR45991:SF1">
    <property type="entry name" value="PACHYTENE CHECKPOINT PROTEIN 2 HOMOLOG"/>
    <property type="match status" value="1"/>
</dbReference>
<keyword evidence="12" id="KW-0067">ATP-binding</keyword>
<comment type="similarity">
    <text evidence="3">Belongs to the AAA ATPase family. PCH2 subfamily.</text>
</comment>
<evidence type="ECO:0000256" key="17">
    <source>
        <dbReference type="ARBA" id="ARBA00023128"/>
    </source>
</evidence>
<feature type="region of interest" description="Disordered" evidence="22">
    <location>
        <begin position="576"/>
        <end position="603"/>
    </location>
</feature>
<dbReference type="EMBL" id="KZ559120">
    <property type="protein sequence ID" value="PLB41562.1"/>
    <property type="molecule type" value="Genomic_DNA"/>
</dbReference>
<dbReference type="Pfam" id="PF02167">
    <property type="entry name" value="Cytochrom_C1"/>
    <property type="match status" value="1"/>
</dbReference>
<keyword evidence="10" id="KW-0547">Nucleotide-binding</keyword>
<evidence type="ECO:0000256" key="11">
    <source>
        <dbReference type="ARBA" id="ARBA00022792"/>
    </source>
</evidence>
<evidence type="ECO:0000256" key="20">
    <source>
        <dbReference type="ARBA" id="ARBA00029351"/>
    </source>
</evidence>
<evidence type="ECO:0000256" key="15">
    <source>
        <dbReference type="ARBA" id="ARBA00022989"/>
    </source>
</evidence>
<dbReference type="Proteomes" id="UP000234585">
    <property type="component" value="Unassembled WGS sequence"/>
</dbReference>
<feature type="region of interest" description="Disordered" evidence="22">
    <location>
        <begin position="456"/>
        <end position="477"/>
    </location>
</feature>
<feature type="binding site" description="covalent" evidence="21">
    <location>
        <position position="551"/>
    </location>
    <ligand>
        <name>heme c</name>
        <dbReference type="ChEBI" id="CHEBI:61717"/>
    </ligand>
</feature>
<feature type="compositionally biased region" description="Acidic residues" evidence="22">
    <location>
        <begin position="576"/>
        <end position="588"/>
    </location>
</feature>
<keyword evidence="11" id="KW-0999">Mitochondrion inner membrane</keyword>
<dbReference type="GO" id="GO:0005743">
    <property type="term" value="C:mitochondrial inner membrane"/>
    <property type="evidence" value="ECO:0007669"/>
    <property type="project" value="UniProtKB-SubCell"/>
</dbReference>
<feature type="binding site" description="covalent" evidence="21">
    <location>
        <position position="550"/>
    </location>
    <ligand>
        <name>heme c</name>
        <dbReference type="ChEBI" id="CHEBI:61717"/>
    </ligand>
</feature>
<dbReference type="GO" id="GO:0005524">
    <property type="term" value="F:ATP binding"/>
    <property type="evidence" value="ECO:0007669"/>
    <property type="project" value="UniProtKB-KW"/>
</dbReference>
<dbReference type="FunFam" id="1.10.760.10:FF:000002">
    <property type="entry name" value="Cytochrome c1, heme protein"/>
    <property type="match status" value="1"/>
</dbReference>
<evidence type="ECO:0000256" key="8">
    <source>
        <dbReference type="ARBA" id="ARBA00022692"/>
    </source>
</evidence>
<dbReference type="PANTHER" id="PTHR45991">
    <property type="entry name" value="PACHYTENE CHECKPOINT PROTEIN 2"/>
    <property type="match status" value="1"/>
</dbReference>
<evidence type="ECO:0000256" key="19">
    <source>
        <dbReference type="ARBA" id="ARBA00023254"/>
    </source>
</evidence>
<keyword evidence="19" id="KW-0469">Meiosis</keyword>
<comment type="catalytic activity">
    <reaction evidence="20">
        <text>a quinol + 2 Fe(III)-[cytochrome c](out) = a quinone + 2 Fe(II)-[cytochrome c](out) + 2 H(+)(out)</text>
        <dbReference type="Rhea" id="RHEA:11484"/>
        <dbReference type="Rhea" id="RHEA-COMP:10350"/>
        <dbReference type="Rhea" id="RHEA-COMP:14399"/>
        <dbReference type="ChEBI" id="CHEBI:15378"/>
        <dbReference type="ChEBI" id="CHEBI:24646"/>
        <dbReference type="ChEBI" id="CHEBI:29033"/>
        <dbReference type="ChEBI" id="CHEBI:29034"/>
        <dbReference type="ChEBI" id="CHEBI:132124"/>
        <dbReference type="EC" id="7.1.1.8"/>
    </reaction>
</comment>
<evidence type="ECO:0000256" key="16">
    <source>
        <dbReference type="ARBA" id="ARBA00023004"/>
    </source>
</evidence>
<evidence type="ECO:0000256" key="22">
    <source>
        <dbReference type="SAM" id="MobiDB-lite"/>
    </source>
</evidence>
<dbReference type="Gene3D" id="1.10.760.10">
    <property type="entry name" value="Cytochrome c-like domain"/>
    <property type="match status" value="1"/>
</dbReference>
<dbReference type="GO" id="GO:0005634">
    <property type="term" value="C:nucleus"/>
    <property type="evidence" value="ECO:0007669"/>
    <property type="project" value="TreeGrafter"/>
</dbReference>
<dbReference type="GO" id="GO:0008121">
    <property type="term" value="F:quinol-cytochrome-c reductase activity"/>
    <property type="evidence" value="ECO:0007669"/>
    <property type="project" value="UniProtKB-EC"/>
</dbReference>
<dbReference type="InterPro" id="IPR021157">
    <property type="entry name" value="Cyt_c1_TM_anchor_C"/>
</dbReference>
<dbReference type="SUPFAM" id="SSF52540">
    <property type="entry name" value="P-loop containing nucleoside triphosphate hydrolases"/>
    <property type="match status" value="1"/>
</dbReference>
<dbReference type="AlphaFoldDB" id="A0A2I2FLR4"/>
<keyword evidence="16 21" id="KW-0408">Iron</keyword>
<evidence type="ECO:0000313" key="25">
    <source>
        <dbReference type="Proteomes" id="UP000234585"/>
    </source>
</evidence>
<dbReference type="FunFam" id="1.20.5.100:FF:000003">
    <property type="entry name" value="Cytochrome c1, heme protein, mitochondrial"/>
    <property type="match status" value="1"/>
</dbReference>
<evidence type="ECO:0000256" key="5">
    <source>
        <dbReference type="ARBA" id="ARBA00022448"/>
    </source>
</evidence>
<comment type="similarity">
    <text evidence="2">Belongs to the cytochrome c family.</text>
</comment>
<comment type="cofactor">
    <cofactor evidence="21">
        <name>heme c</name>
        <dbReference type="ChEBI" id="CHEBI:61717"/>
    </cofactor>
    <text evidence="21">Binds 1 heme c group covalently per subunit.</text>
</comment>
<dbReference type="GeneID" id="36521942"/>
<evidence type="ECO:0000256" key="13">
    <source>
        <dbReference type="ARBA" id="ARBA00022967"/>
    </source>
</evidence>
<feature type="binding site" description="covalent" evidence="21">
    <location>
        <position position="547"/>
    </location>
    <ligand>
        <name>heme c</name>
        <dbReference type="ChEBI" id="CHEBI:61717"/>
    </ligand>
</feature>
<evidence type="ECO:0000256" key="12">
    <source>
        <dbReference type="ARBA" id="ARBA00022840"/>
    </source>
</evidence>
<dbReference type="PROSITE" id="PS00674">
    <property type="entry name" value="AAA"/>
    <property type="match status" value="1"/>
</dbReference>
<dbReference type="GO" id="GO:0005694">
    <property type="term" value="C:chromosome"/>
    <property type="evidence" value="ECO:0007669"/>
    <property type="project" value="TreeGrafter"/>
</dbReference>
<keyword evidence="13" id="KW-1278">Translocase</keyword>
<feature type="compositionally biased region" description="Polar residues" evidence="22">
    <location>
        <begin position="465"/>
        <end position="477"/>
    </location>
</feature>
<dbReference type="SUPFAM" id="SSF46626">
    <property type="entry name" value="Cytochrome c"/>
    <property type="match status" value="1"/>
</dbReference>
<dbReference type="OrthoDB" id="5925at2759"/>
<sequence>MDFRSHIHAPMEVSQQPVLHIEARVKADGIVVRTDVIRDEITKWLVDHFVVLSLGQEISSFDGLKMPYVHAIDSITVTECNGGDSESGAYRLQQVELDVQAYQLRPQFDQESSQQIQHPEEPANDGDDIPKERVMALPNKELDGLWESLKFDQPIQFNLLHAVSRMVLFSARKLSKWVINWNRLVLLWGPPGTGKTSLCRGLSQKLAIRLGKLYPESKLIEINAHTLGSKFFSESGKLVNRTFEGIETLLEEEEDTFFCVLIDEVETLAARRERALNSNEPFDAVRAVNALLTGLDRLKSHSNVVVVCTSNLVTALDPAFLDRVDIKQHIPHLSDRAIYEIYKECLEEMSRREIIEGITFDVIQVDPQDPQTALQYVEQPAKSLLLPSFDEMILNYQIFSDAVPKLLADAVAASVGLSGRTIRRLPALSLVMYSNRTRSDIRTAIQALQTGIASENQAKTEADQRSASSSAGTESANSPFNLTLTASVATAAALGSAAYLFGQEAFASTPAEEGLHATAYPWEHAKWTKTFDHQALRRGFQVYREVCASCHSLTRVPWRSFVGVTHTVDEMKAFAEENEYDTEPNDQGDIEKRPGKLSDYMPSPYKNEEAARAANGGALPPDLSLIVKGRHGGCDYIFSLLTGYPDEPPAGASVQEGMNFNPYFPGTAIAMGRVLFDGVVEYEDGTPATTSQMAKDVVEFLNWSAEPEMDDRKKMGVKALTLLTGLFAVSVWVKRYKWSPIKTRKIVYSPPVSPRR</sequence>
<comment type="subcellular location">
    <subcellularLocation>
        <location evidence="1">Mitochondrion inner membrane</location>
    </subcellularLocation>
</comment>
<evidence type="ECO:0000256" key="9">
    <source>
        <dbReference type="ARBA" id="ARBA00022723"/>
    </source>
</evidence>
<dbReference type="FunFam" id="3.40.50.300:FF:001494">
    <property type="entry name" value="Pachytene checkpoint component Pch2"/>
    <property type="match status" value="1"/>
</dbReference>
<dbReference type="GO" id="GO:0016887">
    <property type="term" value="F:ATP hydrolysis activity"/>
    <property type="evidence" value="ECO:0007669"/>
    <property type="project" value="InterPro"/>
</dbReference>
<evidence type="ECO:0000256" key="6">
    <source>
        <dbReference type="ARBA" id="ARBA00022617"/>
    </source>
</evidence>
<evidence type="ECO:0000256" key="2">
    <source>
        <dbReference type="ARBA" id="ARBA00006488"/>
    </source>
</evidence>
<dbReference type="GO" id="GO:0020037">
    <property type="term" value="F:heme binding"/>
    <property type="evidence" value="ECO:0007669"/>
    <property type="project" value="InterPro"/>
</dbReference>
<dbReference type="InterPro" id="IPR044539">
    <property type="entry name" value="Pch2-like"/>
</dbReference>
<evidence type="ECO:0000256" key="3">
    <source>
        <dbReference type="ARBA" id="ARBA00007271"/>
    </source>
</evidence>
<proteinExistence type="inferred from homology"/>
<dbReference type="Pfam" id="PF23563">
    <property type="entry name" value="TRIP13_N"/>
    <property type="match status" value="1"/>
</dbReference>
<evidence type="ECO:0000259" key="23">
    <source>
        <dbReference type="PROSITE" id="PS51007"/>
    </source>
</evidence>
<dbReference type="PRINTS" id="PR00603">
    <property type="entry name" value="CYTOCHROMEC1"/>
</dbReference>
<reference evidence="24 25" key="1">
    <citation type="submission" date="2017-12" db="EMBL/GenBank/DDBJ databases">
        <authorList>
            <consortium name="DOE Joint Genome Institute"/>
            <person name="Haridas S."/>
            <person name="Kjaerbolling I."/>
            <person name="Vesth T.C."/>
            <person name="Frisvad J.C."/>
            <person name="Nybo J.L."/>
            <person name="Theobald S."/>
            <person name="Kuo A."/>
            <person name="Bowyer P."/>
            <person name="Matsuda Y."/>
            <person name="Mondo S."/>
            <person name="Lyhne E.K."/>
            <person name="Kogle M.E."/>
            <person name="Clum A."/>
            <person name="Lipzen A."/>
            <person name="Salamov A."/>
            <person name="Ngan C.Y."/>
            <person name="Daum C."/>
            <person name="Chiniquy J."/>
            <person name="Barry K."/>
            <person name="LaButti K."/>
            <person name="Simmons B.A."/>
            <person name="Magnuson J.K."/>
            <person name="Mortensen U.H."/>
            <person name="Larsen T.O."/>
            <person name="Grigoriev I.V."/>
            <person name="Baker S.E."/>
            <person name="Andersen M.R."/>
            <person name="Nordberg H.P."/>
            <person name="Cantor M.N."/>
            <person name="Hua S.X."/>
        </authorList>
    </citation>
    <scope>NUCLEOTIDE SEQUENCE [LARGE SCALE GENOMIC DNA]</scope>
    <source>
        <strain evidence="24 25">CBS 102.13</strain>
    </source>
</reference>
<feature type="domain" description="Cytochrome c" evidence="23">
    <location>
        <begin position="534"/>
        <end position="668"/>
    </location>
</feature>
<protein>
    <recommendedName>
        <fullName evidence="4">quinol--cytochrome-c reductase</fullName>
        <ecNumber evidence="4">7.1.1.8</ecNumber>
    </recommendedName>
</protein>
<keyword evidence="5" id="KW-0813">Transport</keyword>
<dbReference type="InterPro" id="IPR003960">
    <property type="entry name" value="ATPase_AAA_CS"/>
</dbReference>
<dbReference type="EC" id="7.1.1.8" evidence="4"/>
<keyword evidence="25" id="KW-1185">Reference proteome</keyword>
<evidence type="ECO:0000256" key="4">
    <source>
        <dbReference type="ARBA" id="ARBA00012951"/>
    </source>
</evidence>
<dbReference type="Gene3D" id="1.20.5.100">
    <property type="entry name" value="Cytochrome c1, transmembrane anchor, C-terminal"/>
    <property type="match status" value="1"/>
</dbReference>
<dbReference type="RefSeq" id="XP_024675574.1">
    <property type="nucleotide sequence ID" value="XM_024814782.1"/>
</dbReference>
<gene>
    <name evidence="24" type="ORF">BDW47DRAFT_115285</name>
</gene>
<dbReference type="InterPro" id="IPR003959">
    <property type="entry name" value="ATPase_AAA_core"/>
</dbReference>
<dbReference type="Gene3D" id="3.40.50.300">
    <property type="entry name" value="P-loop containing nucleotide triphosphate hydrolases"/>
    <property type="match status" value="1"/>
</dbReference>
<feature type="binding site" description="covalent" evidence="21">
    <location>
        <position position="671"/>
    </location>
    <ligand>
        <name>heme c</name>
        <dbReference type="ChEBI" id="CHEBI:61717"/>
    </ligand>
</feature>
<keyword evidence="15" id="KW-1133">Transmembrane helix</keyword>
<dbReference type="InterPro" id="IPR002326">
    <property type="entry name" value="Cyt_c1"/>
</dbReference>
<dbReference type="SMART" id="SM00382">
    <property type="entry name" value="AAA"/>
    <property type="match status" value="1"/>
</dbReference>
<evidence type="ECO:0000256" key="7">
    <source>
        <dbReference type="ARBA" id="ARBA00022660"/>
    </source>
</evidence>
<keyword evidence="9 21" id="KW-0479">Metal-binding</keyword>
<name>A0A2I2FLR4_ASPCN</name>
<keyword evidence="8" id="KW-0812">Transmembrane</keyword>
<dbReference type="InterPro" id="IPR058249">
    <property type="entry name" value="Pch2_C"/>
</dbReference>
<dbReference type="InterPro" id="IPR027417">
    <property type="entry name" value="P-loop_NTPase"/>
</dbReference>
<dbReference type="InterPro" id="IPR003593">
    <property type="entry name" value="AAA+_ATPase"/>
</dbReference>
<dbReference type="Pfam" id="PF23242">
    <property type="entry name" value="AAA_lid_TRIP13_C"/>
    <property type="match status" value="1"/>
</dbReference>
<organism evidence="24 25">
    <name type="scientific">Aspergillus candidus</name>
    <dbReference type="NCBI Taxonomy" id="41067"/>
    <lineage>
        <taxon>Eukaryota</taxon>
        <taxon>Fungi</taxon>
        <taxon>Dikarya</taxon>
        <taxon>Ascomycota</taxon>
        <taxon>Pezizomycotina</taxon>
        <taxon>Eurotiomycetes</taxon>
        <taxon>Eurotiomycetidae</taxon>
        <taxon>Eurotiales</taxon>
        <taxon>Aspergillaceae</taxon>
        <taxon>Aspergillus</taxon>
        <taxon>Aspergillus subgen. Circumdati</taxon>
    </lineage>
</organism>
<accession>A0A2I2FLR4</accession>
<evidence type="ECO:0000256" key="18">
    <source>
        <dbReference type="ARBA" id="ARBA00023136"/>
    </source>
</evidence>
<dbReference type="GO" id="GO:0007131">
    <property type="term" value="P:reciprocal meiotic recombination"/>
    <property type="evidence" value="ECO:0007669"/>
    <property type="project" value="TreeGrafter"/>
</dbReference>
<keyword evidence="17" id="KW-0496">Mitochondrion</keyword>
<evidence type="ECO:0000256" key="21">
    <source>
        <dbReference type="PIRSR" id="PIRSR602326-1"/>
    </source>
</evidence>
<keyword evidence="14" id="KW-0249">Electron transport</keyword>
<evidence type="ECO:0000313" key="24">
    <source>
        <dbReference type="EMBL" id="PLB41562.1"/>
    </source>
</evidence>